<dbReference type="Gene3D" id="3.20.20.80">
    <property type="entry name" value="Glycosidases"/>
    <property type="match status" value="1"/>
</dbReference>
<dbReference type="OrthoDB" id="3249131at2"/>
<keyword evidence="2" id="KW-1185">Reference proteome</keyword>
<sequence>MTLDPHTTTLRPDLQTMTLVHRAGRGEQAWWRSVVLYEYSFTAGAQPELATECIADAVRLGVDGVVVPSGPDAISPEVAAQIVSAHQAAGLRVIASLAPSRGQDGLLADAETWLNAHVDGIDLRSALAAKQVTSTGPFHALIAEHRHEGLLAGAMRERDDLTGHLAEDWLGHLRDDSLTDVPWNADEIRNAVTKTFDTRDALGASPAWTTTYALYRTGPAGDSWQADRMPVARVRAAALMVMALPGACYLLQGEEVGLRDWSLDHDPAARAAQVREAQLAQANDPTSMFEHYRRSLRLRDDYQLGTGTVAWVDGAHRASGTLELLNRCMLIVLNTAAEPVLLPESVKLQHASTDIRRLSDGRLVVPSDAAAMIELPPFAMSEEG</sequence>
<gene>
    <name evidence="1" type="ORF">SAMN02910418_00295</name>
</gene>
<dbReference type="SUPFAM" id="SSF51445">
    <property type="entry name" value="(Trans)glycosidases"/>
    <property type="match status" value="1"/>
</dbReference>
<reference evidence="2" key="1">
    <citation type="submission" date="2016-10" db="EMBL/GenBank/DDBJ databases">
        <authorList>
            <person name="Varghese N."/>
            <person name="Submissions S."/>
        </authorList>
    </citation>
    <scope>NUCLEOTIDE SEQUENCE [LARGE SCALE GENOMIC DNA]</scope>
    <source>
        <strain evidence="2">KPR-1</strain>
    </source>
</reference>
<name>A0A1H3W5J0_9ACTO</name>
<dbReference type="InterPro" id="IPR017853">
    <property type="entry name" value="GH"/>
</dbReference>
<dbReference type="EMBL" id="FNQV01000002">
    <property type="protein sequence ID" value="SDZ82316.1"/>
    <property type="molecule type" value="Genomic_DNA"/>
</dbReference>
<proteinExistence type="predicted"/>
<dbReference type="RefSeq" id="WP_092561295.1">
    <property type="nucleotide sequence ID" value="NZ_FNQV01000002.1"/>
</dbReference>
<evidence type="ECO:0000313" key="2">
    <source>
        <dbReference type="Proteomes" id="UP000199288"/>
    </source>
</evidence>
<accession>A0A1H3W5J0</accession>
<protein>
    <submittedName>
        <fullName evidence="1">Uncharacterized protein</fullName>
    </submittedName>
</protein>
<organism evidence="1 2">
    <name type="scientific">Bowdeniella nasicola</name>
    <dbReference type="NCBI Taxonomy" id="208480"/>
    <lineage>
        <taxon>Bacteria</taxon>
        <taxon>Bacillati</taxon>
        <taxon>Actinomycetota</taxon>
        <taxon>Actinomycetes</taxon>
        <taxon>Actinomycetales</taxon>
        <taxon>Actinomycetaceae</taxon>
        <taxon>Bowdeniella</taxon>
    </lineage>
</organism>
<dbReference type="Proteomes" id="UP000199288">
    <property type="component" value="Unassembled WGS sequence"/>
</dbReference>
<dbReference type="AlphaFoldDB" id="A0A1H3W5J0"/>
<evidence type="ECO:0000313" key="1">
    <source>
        <dbReference type="EMBL" id="SDZ82316.1"/>
    </source>
</evidence>